<evidence type="ECO:0000313" key="14">
    <source>
        <dbReference type="Proteomes" id="UP000663848"/>
    </source>
</evidence>
<dbReference type="PRINTS" id="PR00326">
    <property type="entry name" value="GTP1OBG"/>
</dbReference>
<evidence type="ECO:0000256" key="9">
    <source>
        <dbReference type="ARBA" id="ARBA00049303"/>
    </source>
</evidence>
<keyword evidence="6 10" id="KW-0949">S-adenosyl-L-methionine</keyword>
<dbReference type="EC" id="2.1.1.319" evidence="2"/>
<dbReference type="GO" id="GO:0005525">
    <property type="term" value="F:GTP binding"/>
    <property type="evidence" value="ECO:0007669"/>
    <property type="project" value="UniProtKB-KW"/>
</dbReference>
<evidence type="ECO:0000256" key="6">
    <source>
        <dbReference type="ARBA" id="ARBA00022691"/>
    </source>
</evidence>
<evidence type="ECO:0000256" key="2">
    <source>
        <dbReference type="ARBA" id="ARBA00011925"/>
    </source>
</evidence>
<keyword evidence="7" id="KW-0547">Nucleotide-binding</keyword>
<dbReference type="PROSITE" id="PS51710">
    <property type="entry name" value="G_OBG"/>
    <property type="match status" value="1"/>
</dbReference>
<dbReference type="Gene3D" id="2.70.160.11">
    <property type="entry name" value="Hnrnp arginine n-methyltransferase1"/>
    <property type="match status" value="1"/>
</dbReference>
<keyword evidence="8" id="KW-0342">GTP-binding</keyword>
<accession>A0A821KS97</accession>
<dbReference type="NCBIfam" id="TIGR02729">
    <property type="entry name" value="Obg_CgtA"/>
    <property type="match status" value="1"/>
</dbReference>
<dbReference type="CDD" id="cd01898">
    <property type="entry name" value="Obg"/>
    <property type="match status" value="1"/>
</dbReference>
<dbReference type="SUPFAM" id="SSF52540">
    <property type="entry name" value="P-loop containing nucleoside triphosphate hydrolases"/>
    <property type="match status" value="1"/>
</dbReference>
<dbReference type="InterPro" id="IPR029063">
    <property type="entry name" value="SAM-dependent_MTases_sf"/>
</dbReference>
<evidence type="ECO:0000256" key="10">
    <source>
        <dbReference type="PROSITE-ProRule" id="PRU01015"/>
    </source>
</evidence>
<comment type="similarity">
    <text evidence="1">Belongs to the TRAFAC class OBG-HflX-like GTPase superfamily. OBG GTPase family.</text>
</comment>
<dbReference type="InterPro" id="IPR031167">
    <property type="entry name" value="G_OBG"/>
</dbReference>
<dbReference type="AlphaFoldDB" id="A0A821KS97"/>
<dbReference type="PANTHER" id="PTHR11006">
    <property type="entry name" value="PROTEIN ARGININE N-METHYLTRANSFERASE"/>
    <property type="match status" value="1"/>
</dbReference>
<dbReference type="NCBIfam" id="NF008956">
    <property type="entry name" value="PRK12299.1"/>
    <property type="match status" value="1"/>
</dbReference>
<evidence type="ECO:0000256" key="3">
    <source>
        <dbReference type="ARBA" id="ARBA00022517"/>
    </source>
</evidence>
<dbReference type="InterPro" id="IPR014100">
    <property type="entry name" value="GTP-bd_Obg/CgtA"/>
</dbReference>
<organism evidence="13 14">
    <name type="scientific">Rotaria socialis</name>
    <dbReference type="NCBI Taxonomy" id="392032"/>
    <lineage>
        <taxon>Eukaryota</taxon>
        <taxon>Metazoa</taxon>
        <taxon>Spiralia</taxon>
        <taxon>Gnathifera</taxon>
        <taxon>Rotifera</taxon>
        <taxon>Eurotatoria</taxon>
        <taxon>Bdelloidea</taxon>
        <taxon>Philodinida</taxon>
        <taxon>Philodinidae</taxon>
        <taxon>Rotaria</taxon>
    </lineage>
</organism>
<dbReference type="SUPFAM" id="SSF53335">
    <property type="entry name" value="S-adenosyl-L-methionine-dependent methyltransferases"/>
    <property type="match status" value="1"/>
</dbReference>
<dbReference type="InterPro" id="IPR055135">
    <property type="entry name" value="PRMT_dom"/>
</dbReference>
<dbReference type="GO" id="GO:0005634">
    <property type="term" value="C:nucleus"/>
    <property type="evidence" value="ECO:0007669"/>
    <property type="project" value="TreeGrafter"/>
</dbReference>
<dbReference type="InterPro" id="IPR025799">
    <property type="entry name" value="Arg_MeTrfase"/>
</dbReference>
<dbReference type="GO" id="GO:0000287">
    <property type="term" value="F:magnesium ion binding"/>
    <property type="evidence" value="ECO:0007669"/>
    <property type="project" value="InterPro"/>
</dbReference>
<feature type="domain" description="OBG-type G" evidence="11">
    <location>
        <begin position="527"/>
        <end position="693"/>
    </location>
</feature>
<dbReference type="InterPro" id="IPR006073">
    <property type="entry name" value="GTP-bd"/>
</dbReference>
<name>A0A821KS97_9BILA</name>
<dbReference type="FunFam" id="3.40.50.150:FF:000003">
    <property type="entry name" value="Blast:Protein arginine N-methyltransferase 1"/>
    <property type="match status" value="1"/>
</dbReference>
<protein>
    <recommendedName>
        <fullName evidence="2">type I protein arginine methyltransferase</fullName>
        <ecNumber evidence="2">2.1.1.319</ecNumber>
    </recommendedName>
</protein>
<sequence length="705" mass="79922">MDTTVSTNSTGNVPLSPILKTALATVSKTTTTNNIETDAIHDGSDKLFPEDRVSKDYYFDSYAHFGIHEEMLKDEVRTLTYRNSMIYNRHLFKDKIVLDLGCGTGILSMFAAKAGAKRVIGIDMSSIVGYAKEIIDNNNLSSVITLIRGKIEEVELPDGITEVDIIVSEWMGYCLLYESMLNSILYARDKWLNKEHGMLFPDKCQLFLCGIEDKKYRDEKINWWYNVYGFDMSCIRKVAIKEPLVDSVDNRQVMTSHCLLKEFDLKTVRIEDLSFTANFTLDATRNDYIHALVAYFTVEFSKCHKYCGFSTGPDAPYTHWKQTLFYFDHDDEDIMLHKGDKITVRRLTTKVFSNPKPLAPSKPKASVDFDNYFQDELELRLLAGKGGDGKSSFSKTFQNEFGGPNGGDGGNGAHIILQASKYHSSLNNIKNVFKADNGEPGDSNFKKGKSAEHLIVEVPVGTIVRKINGNIACELKKHEQRFIAARGGLGGKGNYYFLSNMNRAPVECELGANGDKKKYKLELQLIAHFGLLGFPNAGKSSLLRAISRARPIVGDYEFTTRQPQLGSIEYDDFVQIHVADIPGIVPGASKQELGLGSKFLRHIERCLALLLIIDMSAERPWEQYDLLMKELREYKTDLTKKPITIIGNKMDDHDAKLQLEQTRQYLPYPLLPISTVEKINIDKLLLYLRKQYDELITDEWRDRIK</sequence>
<keyword evidence="5 10" id="KW-0808">Transferase</keyword>
<dbReference type="Proteomes" id="UP000663848">
    <property type="component" value="Unassembled WGS sequence"/>
</dbReference>
<feature type="domain" description="Obg" evidence="12">
    <location>
        <begin position="371"/>
        <end position="526"/>
    </location>
</feature>
<dbReference type="Pfam" id="PF01926">
    <property type="entry name" value="MMR_HSR1"/>
    <property type="match status" value="1"/>
</dbReference>
<evidence type="ECO:0000256" key="5">
    <source>
        <dbReference type="ARBA" id="ARBA00022679"/>
    </source>
</evidence>
<proteinExistence type="inferred from homology"/>
<dbReference type="PROSITE" id="PS51678">
    <property type="entry name" value="SAM_MT_PRMT"/>
    <property type="match status" value="1"/>
</dbReference>
<dbReference type="GO" id="GO:0042054">
    <property type="term" value="F:histone methyltransferase activity"/>
    <property type="evidence" value="ECO:0007669"/>
    <property type="project" value="TreeGrafter"/>
</dbReference>
<dbReference type="InterPro" id="IPR027417">
    <property type="entry name" value="P-loop_NTPase"/>
</dbReference>
<evidence type="ECO:0000259" key="12">
    <source>
        <dbReference type="PROSITE" id="PS51883"/>
    </source>
</evidence>
<comment type="caution">
    <text evidence="13">The sequence shown here is derived from an EMBL/GenBank/DDBJ whole genome shotgun (WGS) entry which is preliminary data.</text>
</comment>
<dbReference type="Gene3D" id="3.40.50.150">
    <property type="entry name" value="Vaccinia Virus protein VP39"/>
    <property type="match status" value="1"/>
</dbReference>
<evidence type="ECO:0000259" key="11">
    <source>
        <dbReference type="PROSITE" id="PS51710"/>
    </source>
</evidence>
<dbReference type="GO" id="GO:0042254">
    <property type="term" value="P:ribosome biogenesis"/>
    <property type="evidence" value="ECO:0007669"/>
    <property type="project" value="UniProtKB-UniRule"/>
</dbReference>
<dbReference type="PANTHER" id="PTHR11006:SF124">
    <property type="entry name" value="ARGININE METHYLTRANSFERASE 1-RELATED"/>
    <property type="match status" value="1"/>
</dbReference>
<evidence type="ECO:0000256" key="8">
    <source>
        <dbReference type="ARBA" id="ARBA00023134"/>
    </source>
</evidence>
<evidence type="ECO:0000256" key="7">
    <source>
        <dbReference type="ARBA" id="ARBA00022741"/>
    </source>
</evidence>
<dbReference type="GO" id="GO:0035241">
    <property type="term" value="F:protein-arginine omega-N monomethyltransferase activity"/>
    <property type="evidence" value="ECO:0007669"/>
    <property type="project" value="TreeGrafter"/>
</dbReference>
<dbReference type="Pfam" id="PF22528">
    <property type="entry name" value="PRMT_C"/>
    <property type="match status" value="1"/>
</dbReference>
<dbReference type="FunFam" id="2.70.210.12:FF:000001">
    <property type="entry name" value="GTPase Obg"/>
    <property type="match status" value="1"/>
</dbReference>
<dbReference type="GO" id="GO:0003924">
    <property type="term" value="F:GTPase activity"/>
    <property type="evidence" value="ECO:0007669"/>
    <property type="project" value="InterPro"/>
</dbReference>
<dbReference type="Pfam" id="PF01018">
    <property type="entry name" value="GTP1_OBG"/>
    <property type="match status" value="1"/>
</dbReference>
<keyword evidence="3" id="KW-0690">Ribosome biogenesis</keyword>
<dbReference type="InterPro" id="IPR036726">
    <property type="entry name" value="GTP1_OBG_dom_sf"/>
</dbReference>
<dbReference type="GO" id="GO:0035242">
    <property type="term" value="F:protein-arginine omega-N asymmetric methyltransferase activity"/>
    <property type="evidence" value="ECO:0007669"/>
    <property type="project" value="UniProtKB-EC"/>
</dbReference>
<dbReference type="Gene3D" id="2.70.210.12">
    <property type="entry name" value="GTP1/OBG domain"/>
    <property type="match status" value="1"/>
</dbReference>
<comment type="catalytic activity">
    <reaction evidence="9">
        <text>L-arginyl-[protein] + S-adenosyl-L-methionine = N(omega)-methyl-L-arginyl-[protein] + S-adenosyl-L-homocysteine + H(+)</text>
        <dbReference type="Rhea" id="RHEA:48100"/>
        <dbReference type="Rhea" id="RHEA-COMP:10532"/>
        <dbReference type="Rhea" id="RHEA-COMP:11990"/>
        <dbReference type="ChEBI" id="CHEBI:15378"/>
        <dbReference type="ChEBI" id="CHEBI:29965"/>
        <dbReference type="ChEBI" id="CHEBI:57856"/>
        <dbReference type="ChEBI" id="CHEBI:59789"/>
        <dbReference type="ChEBI" id="CHEBI:65280"/>
    </reaction>
    <physiologicalReaction direction="left-to-right" evidence="9">
        <dbReference type="Rhea" id="RHEA:48101"/>
    </physiologicalReaction>
</comment>
<reference evidence="13" key="1">
    <citation type="submission" date="2021-02" db="EMBL/GenBank/DDBJ databases">
        <authorList>
            <person name="Nowell W R."/>
        </authorList>
    </citation>
    <scope>NUCLEOTIDE SEQUENCE</scope>
</reference>
<dbReference type="FunFam" id="2.70.160.11:FF:000001">
    <property type="entry name" value="Blast:Protein arginine N-methyltransferase 1"/>
    <property type="match status" value="1"/>
</dbReference>
<dbReference type="InterPro" id="IPR006169">
    <property type="entry name" value="GTP1_OBG_dom"/>
</dbReference>
<evidence type="ECO:0000256" key="4">
    <source>
        <dbReference type="ARBA" id="ARBA00022603"/>
    </source>
</evidence>
<dbReference type="Gene3D" id="3.40.50.300">
    <property type="entry name" value="P-loop containing nucleotide triphosphate hydrolases"/>
    <property type="match status" value="1"/>
</dbReference>
<dbReference type="SUPFAM" id="SSF82051">
    <property type="entry name" value="Obg GTP-binding protein N-terminal domain"/>
    <property type="match status" value="1"/>
</dbReference>
<gene>
    <name evidence="13" type="ORF">QYT958_LOCUS20094</name>
</gene>
<evidence type="ECO:0000256" key="1">
    <source>
        <dbReference type="ARBA" id="ARBA00007699"/>
    </source>
</evidence>
<dbReference type="GO" id="GO:0032259">
    <property type="term" value="P:methylation"/>
    <property type="evidence" value="ECO:0007669"/>
    <property type="project" value="UniProtKB-KW"/>
</dbReference>
<evidence type="ECO:0000313" key="13">
    <source>
        <dbReference type="EMBL" id="CAF4738177.1"/>
    </source>
</evidence>
<keyword evidence="4 10" id="KW-0489">Methyltransferase</keyword>
<dbReference type="PROSITE" id="PS51883">
    <property type="entry name" value="OBG"/>
    <property type="match status" value="1"/>
</dbReference>
<dbReference type="CDD" id="cd02440">
    <property type="entry name" value="AdoMet_MTases"/>
    <property type="match status" value="1"/>
</dbReference>
<dbReference type="EMBL" id="CAJOBR010003440">
    <property type="protein sequence ID" value="CAF4738177.1"/>
    <property type="molecule type" value="Genomic_DNA"/>
</dbReference>
<dbReference type="Pfam" id="PF06325">
    <property type="entry name" value="PrmA"/>
    <property type="match status" value="1"/>
</dbReference>